<dbReference type="PRINTS" id="PR00471">
    <property type="entry name" value="ACETATEKNASE"/>
</dbReference>
<dbReference type="EC" id="2.7.2.1" evidence="9"/>
<feature type="binding site" evidence="9">
    <location>
        <begin position="270"/>
        <end position="272"/>
    </location>
    <ligand>
        <name>ATP</name>
        <dbReference type="ChEBI" id="CHEBI:30616"/>
    </ligand>
</feature>
<feature type="binding site" evidence="9">
    <location>
        <position position="85"/>
    </location>
    <ligand>
        <name>substrate</name>
    </ligand>
</feature>
<keyword evidence="2 9" id="KW-0963">Cytoplasm</keyword>
<evidence type="ECO:0000256" key="4">
    <source>
        <dbReference type="ARBA" id="ARBA00022723"/>
    </source>
</evidence>
<dbReference type="SUPFAM" id="SSF53067">
    <property type="entry name" value="Actin-like ATPase domain"/>
    <property type="match status" value="2"/>
</dbReference>
<dbReference type="PANTHER" id="PTHR21060:SF21">
    <property type="entry name" value="ACETATE KINASE"/>
    <property type="match status" value="1"/>
</dbReference>
<comment type="subunit">
    <text evidence="9">Homodimer.</text>
</comment>
<dbReference type="HAMAP" id="MF_00020">
    <property type="entry name" value="Acetate_kinase"/>
    <property type="match status" value="1"/>
</dbReference>
<feature type="site" description="Transition state stabilizer" evidence="9">
    <location>
        <position position="228"/>
    </location>
</feature>
<comment type="cofactor">
    <cofactor evidence="9">
        <name>Mg(2+)</name>
        <dbReference type="ChEBI" id="CHEBI:18420"/>
    </cofactor>
    <cofactor evidence="9">
        <name>Mn(2+)</name>
        <dbReference type="ChEBI" id="CHEBI:29035"/>
    </cofactor>
    <text evidence="9">Mg(2+). Can also accept Mn(2+).</text>
</comment>
<dbReference type="UniPathway" id="UPA00340">
    <property type="reaction ID" value="UER00458"/>
</dbReference>
<dbReference type="AlphaFoldDB" id="A0A328P6D2"/>
<protein>
    <recommendedName>
        <fullName evidence="9">Acetate kinase</fullName>
        <ecNumber evidence="9">2.7.2.1</ecNumber>
    </recommendedName>
    <alternativeName>
        <fullName evidence="9">Acetokinase</fullName>
    </alternativeName>
</protein>
<feature type="binding site" evidence="9">
    <location>
        <begin position="195"/>
        <end position="199"/>
    </location>
    <ligand>
        <name>ATP</name>
        <dbReference type="ChEBI" id="CHEBI:30616"/>
    </ligand>
</feature>
<dbReference type="GO" id="GO:0005524">
    <property type="term" value="F:ATP binding"/>
    <property type="evidence" value="ECO:0007669"/>
    <property type="project" value="UniProtKB-KW"/>
</dbReference>
<name>A0A328P6D2_9GAMM</name>
<dbReference type="GO" id="GO:0008776">
    <property type="term" value="F:acetate kinase activity"/>
    <property type="evidence" value="ECO:0007669"/>
    <property type="project" value="UniProtKB-UniRule"/>
</dbReference>
<dbReference type="GO" id="GO:0005829">
    <property type="term" value="C:cytosol"/>
    <property type="evidence" value="ECO:0007669"/>
    <property type="project" value="TreeGrafter"/>
</dbReference>
<comment type="function">
    <text evidence="9">Catalyzes the formation of acetyl phosphate from acetate and ATP. Can also catalyze the reverse reaction.</text>
</comment>
<feature type="site" description="Transition state stabilizer" evidence="9">
    <location>
        <position position="173"/>
    </location>
</feature>
<feature type="binding site" evidence="9">
    <location>
        <position position="7"/>
    </location>
    <ligand>
        <name>Mg(2+)</name>
        <dbReference type="ChEBI" id="CHEBI:18420"/>
    </ligand>
</feature>
<evidence type="ECO:0000313" key="11">
    <source>
        <dbReference type="EMBL" id="RAO76302.1"/>
    </source>
</evidence>
<evidence type="ECO:0000313" key="12">
    <source>
        <dbReference type="Proteomes" id="UP000248926"/>
    </source>
</evidence>
<dbReference type="InterPro" id="IPR023865">
    <property type="entry name" value="Aliphatic_acid_kinase_CS"/>
</dbReference>
<reference evidence="11 12" key="1">
    <citation type="journal article" date="2018" name="Genet. Mol. Biol.">
        <title>The genome sequence of Dyella jiangningensis FCAV SCS01 from a lignocellulose-decomposing microbial consortium metagenome reveals potential for biotechnological applications.</title>
        <authorList>
            <person name="Desiderato J.G."/>
            <person name="Alvarenga D.O."/>
            <person name="Constancio M.T.L."/>
            <person name="Alves L.M.C."/>
            <person name="Varani A.M."/>
        </authorList>
    </citation>
    <scope>NUCLEOTIDE SEQUENCE [LARGE SCALE GENOMIC DNA]</scope>
    <source>
        <strain evidence="11 12">FCAV SCS01</strain>
    </source>
</reference>
<evidence type="ECO:0000256" key="2">
    <source>
        <dbReference type="ARBA" id="ARBA00022490"/>
    </source>
</evidence>
<keyword evidence="4 9" id="KW-0479">Metal-binding</keyword>
<evidence type="ECO:0000256" key="7">
    <source>
        <dbReference type="ARBA" id="ARBA00022840"/>
    </source>
</evidence>
<evidence type="ECO:0000256" key="3">
    <source>
        <dbReference type="ARBA" id="ARBA00022679"/>
    </source>
</evidence>
<evidence type="ECO:0000256" key="5">
    <source>
        <dbReference type="ARBA" id="ARBA00022741"/>
    </source>
</evidence>
<keyword evidence="3 9" id="KW-0808">Transferase</keyword>
<evidence type="ECO:0000256" key="6">
    <source>
        <dbReference type="ARBA" id="ARBA00022777"/>
    </source>
</evidence>
<organism evidence="11 12">
    <name type="scientific">Dyella jiangningensis</name>
    <dbReference type="NCBI Taxonomy" id="1379159"/>
    <lineage>
        <taxon>Bacteria</taxon>
        <taxon>Pseudomonadati</taxon>
        <taxon>Pseudomonadota</taxon>
        <taxon>Gammaproteobacteria</taxon>
        <taxon>Lysobacterales</taxon>
        <taxon>Rhodanobacteraceae</taxon>
        <taxon>Dyella</taxon>
    </lineage>
</organism>
<evidence type="ECO:0000256" key="8">
    <source>
        <dbReference type="ARBA" id="ARBA00022842"/>
    </source>
</evidence>
<dbReference type="PROSITE" id="PS01075">
    <property type="entry name" value="ACETATE_KINASE_1"/>
    <property type="match status" value="1"/>
</dbReference>
<dbReference type="GO" id="GO:0006083">
    <property type="term" value="P:acetate metabolic process"/>
    <property type="evidence" value="ECO:0007669"/>
    <property type="project" value="TreeGrafter"/>
</dbReference>
<gene>
    <name evidence="9" type="primary">ackA</name>
    <name evidence="11" type="ORF">CA260_11490</name>
</gene>
<feature type="active site" description="Proton donor/acceptor" evidence="9">
    <location>
        <position position="142"/>
    </location>
</feature>
<proteinExistence type="inferred from homology"/>
<keyword evidence="7 9" id="KW-0067">ATP-binding</keyword>
<comment type="catalytic activity">
    <reaction evidence="9">
        <text>acetate + ATP = acetyl phosphate + ADP</text>
        <dbReference type="Rhea" id="RHEA:11352"/>
        <dbReference type="ChEBI" id="CHEBI:22191"/>
        <dbReference type="ChEBI" id="CHEBI:30089"/>
        <dbReference type="ChEBI" id="CHEBI:30616"/>
        <dbReference type="ChEBI" id="CHEBI:456216"/>
        <dbReference type="EC" id="2.7.2.1"/>
    </reaction>
</comment>
<dbReference type="Pfam" id="PF00871">
    <property type="entry name" value="Acetate_kinase"/>
    <property type="match status" value="1"/>
</dbReference>
<dbReference type="EMBL" id="NFZS01000002">
    <property type="protein sequence ID" value="RAO76302.1"/>
    <property type="molecule type" value="Genomic_DNA"/>
</dbReference>
<comment type="caution">
    <text evidence="9">Lacks conserved residue(s) required for the propagation of feature annotation.</text>
</comment>
<dbReference type="Gene3D" id="3.30.420.40">
    <property type="match status" value="2"/>
</dbReference>
<dbReference type="GO" id="GO:0006085">
    <property type="term" value="P:acetyl-CoA biosynthetic process"/>
    <property type="evidence" value="ECO:0007669"/>
    <property type="project" value="UniProtKB-UniRule"/>
</dbReference>
<feature type="binding site" evidence="9">
    <location>
        <begin position="316"/>
        <end position="320"/>
    </location>
    <ligand>
        <name>ATP</name>
        <dbReference type="ChEBI" id="CHEBI:30616"/>
    </ligand>
</feature>
<dbReference type="Proteomes" id="UP000248926">
    <property type="component" value="Unassembled WGS sequence"/>
</dbReference>
<keyword evidence="6 9" id="KW-0418">Kinase</keyword>
<evidence type="ECO:0000256" key="9">
    <source>
        <dbReference type="HAMAP-Rule" id="MF_00020"/>
    </source>
</evidence>
<evidence type="ECO:0000256" key="1">
    <source>
        <dbReference type="ARBA" id="ARBA00008748"/>
    </source>
</evidence>
<feature type="binding site" evidence="9">
    <location>
        <position position="14"/>
    </location>
    <ligand>
        <name>ATP</name>
        <dbReference type="ChEBI" id="CHEBI:30616"/>
    </ligand>
</feature>
<dbReference type="GO" id="GO:0000287">
    <property type="term" value="F:magnesium ion binding"/>
    <property type="evidence" value="ECO:0007669"/>
    <property type="project" value="UniProtKB-UniRule"/>
</dbReference>
<dbReference type="InterPro" id="IPR000890">
    <property type="entry name" value="Aliphatic_acid_kin_short-chain"/>
</dbReference>
<evidence type="ECO:0000256" key="10">
    <source>
        <dbReference type="RuleBase" id="RU003835"/>
    </source>
</evidence>
<dbReference type="RefSeq" id="WP_111983246.1">
    <property type="nucleotide sequence ID" value="NZ_NFZS01000002.1"/>
</dbReference>
<comment type="caution">
    <text evidence="11">The sequence shown here is derived from an EMBL/GenBank/DDBJ whole genome shotgun (WGS) entry which is preliminary data.</text>
</comment>
<accession>A0A328P6D2</accession>
<keyword evidence="5 9" id="KW-0547">Nucleotide-binding</keyword>
<keyword evidence="8 9" id="KW-0460">Magnesium</keyword>
<dbReference type="PIRSF" id="PIRSF000722">
    <property type="entry name" value="Acetate_prop_kin"/>
    <property type="match status" value="1"/>
</dbReference>
<dbReference type="InterPro" id="IPR004372">
    <property type="entry name" value="Ac/propionate_kinase"/>
</dbReference>
<dbReference type="PANTHER" id="PTHR21060">
    <property type="entry name" value="ACETATE KINASE"/>
    <property type="match status" value="1"/>
</dbReference>
<sequence>MNILTLNVGSSSLKFGFYQVTTNGPILVAEGNVDTGGTRHALRFRECGEWQELAFEGDADAQALQRLLALPPIVVLGAPVAVAHRIVHGGPSVRRHCLIDDEVLAAIEAAASFAPLHVPPALAWVRHSRELLPEAQQVACLDTAFHYPLPDLSRVLPLPHALQREGVERYGFHGLSCESILAQLHVIPPHVVIAHLGSGASLTAVRHGRSVDTSMGMTPTGGIIMGTRPGDIDPGVLLFLLREKHCNPEQLQDLLEHRSGLHGISDLSADVRKLAEATGQPLAQLALEQFAMSVARQAAGMAVVLGGLDLLVFTGGIGEHHAPTRERVIAMLRPLLPSLQTRVLPSRENLVMARHAARLVAPPTAQK</sequence>
<comment type="similarity">
    <text evidence="1 9 10">Belongs to the acetokinase family.</text>
</comment>
<comment type="subcellular location">
    <subcellularLocation>
        <location evidence="9">Cytoplasm</location>
    </subcellularLocation>
</comment>
<dbReference type="PROSITE" id="PS01076">
    <property type="entry name" value="ACETATE_KINASE_2"/>
    <property type="match status" value="1"/>
</dbReference>
<keyword evidence="12" id="KW-1185">Reference proteome</keyword>
<dbReference type="InterPro" id="IPR043129">
    <property type="entry name" value="ATPase_NBD"/>
</dbReference>
<comment type="pathway">
    <text evidence="9">Metabolic intermediate biosynthesis; acetyl-CoA biosynthesis; acetyl-CoA from acetate: step 1/2.</text>
</comment>
<dbReference type="OrthoDB" id="9802453at2"/>